<keyword evidence="2" id="KW-0812">Transmembrane</keyword>
<keyword evidence="2" id="KW-0472">Membrane</keyword>
<keyword evidence="4" id="KW-1185">Reference proteome</keyword>
<dbReference type="EMBL" id="FUYE01000013">
    <property type="protein sequence ID" value="SKB02024.1"/>
    <property type="molecule type" value="Genomic_DNA"/>
</dbReference>
<dbReference type="Proteomes" id="UP000190774">
    <property type="component" value="Unassembled WGS sequence"/>
</dbReference>
<evidence type="ECO:0000313" key="3">
    <source>
        <dbReference type="EMBL" id="SKB02024.1"/>
    </source>
</evidence>
<feature type="compositionally biased region" description="Polar residues" evidence="1">
    <location>
        <begin position="9"/>
        <end position="20"/>
    </location>
</feature>
<proteinExistence type="predicted"/>
<reference evidence="4" key="1">
    <citation type="submission" date="2017-02" db="EMBL/GenBank/DDBJ databases">
        <authorList>
            <person name="Varghese N."/>
            <person name="Submissions S."/>
        </authorList>
    </citation>
    <scope>NUCLEOTIDE SEQUENCE [LARGE SCALE GENOMIC DNA]</scope>
    <source>
        <strain evidence="4">ATCC 700200</strain>
    </source>
</reference>
<keyword evidence="2" id="KW-1133">Transmembrane helix</keyword>
<organism evidence="3 4">
    <name type="scientific">Prosthecobacter debontii</name>
    <dbReference type="NCBI Taxonomy" id="48467"/>
    <lineage>
        <taxon>Bacteria</taxon>
        <taxon>Pseudomonadati</taxon>
        <taxon>Verrucomicrobiota</taxon>
        <taxon>Verrucomicrobiia</taxon>
        <taxon>Verrucomicrobiales</taxon>
        <taxon>Verrucomicrobiaceae</taxon>
        <taxon>Prosthecobacter</taxon>
    </lineage>
</organism>
<accession>A0A1T4YJM4</accession>
<protein>
    <submittedName>
        <fullName evidence="3">Uncharacterized protein</fullName>
    </submittedName>
</protein>
<feature type="region of interest" description="Disordered" evidence="1">
    <location>
        <begin position="1"/>
        <end position="20"/>
    </location>
</feature>
<dbReference type="AlphaFoldDB" id="A0A1T4YJM4"/>
<name>A0A1T4YJM4_9BACT</name>
<evidence type="ECO:0000313" key="4">
    <source>
        <dbReference type="Proteomes" id="UP000190774"/>
    </source>
</evidence>
<evidence type="ECO:0000256" key="2">
    <source>
        <dbReference type="SAM" id="Phobius"/>
    </source>
</evidence>
<feature type="transmembrane region" description="Helical" evidence="2">
    <location>
        <begin position="24"/>
        <end position="44"/>
    </location>
</feature>
<evidence type="ECO:0000256" key="1">
    <source>
        <dbReference type="SAM" id="MobiDB-lite"/>
    </source>
</evidence>
<sequence length="52" mass="5699">MQGGFKSPSKFSHLQTPPITDTSLHPLFGIVLLSSVMFFIFRLLGSQTCLTA</sequence>
<gene>
    <name evidence="3" type="ORF">SAMN02745166_03512</name>
</gene>